<dbReference type="AlphaFoldDB" id="A0A409YAQ7"/>
<keyword evidence="1" id="KW-0472">Membrane</keyword>
<dbReference type="Proteomes" id="UP000284842">
    <property type="component" value="Unassembled WGS sequence"/>
</dbReference>
<accession>A0A409YAQ7</accession>
<keyword evidence="3" id="KW-1185">Reference proteome</keyword>
<evidence type="ECO:0000256" key="1">
    <source>
        <dbReference type="SAM" id="Phobius"/>
    </source>
</evidence>
<reference evidence="2 3" key="1">
    <citation type="journal article" date="2018" name="Evol. Lett.">
        <title>Horizontal gene cluster transfer increased hallucinogenic mushroom diversity.</title>
        <authorList>
            <person name="Reynolds H.T."/>
            <person name="Vijayakumar V."/>
            <person name="Gluck-Thaler E."/>
            <person name="Korotkin H.B."/>
            <person name="Matheny P.B."/>
            <person name="Slot J.C."/>
        </authorList>
    </citation>
    <scope>NUCLEOTIDE SEQUENCE [LARGE SCALE GENOMIC DNA]</scope>
    <source>
        <strain evidence="2 3">2629</strain>
    </source>
</reference>
<organism evidence="2 3">
    <name type="scientific">Panaeolus cyanescens</name>
    <dbReference type="NCBI Taxonomy" id="181874"/>
    <lineage>
        <taxon>Eukaryota</taxon>
        <taxon>Fungi</taxon>
        <taxon>Dikarya</taxon>
        <taxon>Basidiomycota</taxon>
        <taxon>Agaricomycotina</taxon>
        <taxon>Agaricomycetes</taxon>
        <taxon>Agaricomycetidae</taxon>
        <taxon>Agaricales</taxon>
        <taxon>Agaricineae</taxon>
        <taxon>Galeropsidaceae</taxon>
        <taxon>Panaeolus</taxon>
    </lineage>
</organism>
<gene>
    <name evidence="2" type="ORF">CVT24_008982</name>
</gene>
<evidence type="ECO:0000313" key="2">
    <source>
        <dbReference type="EMBL" id="PPR00079.1"/>
    </source>
</evidence>
<evidence type="ECO:0000313" key="3">
    <source>
        <dbReference type="Proteomes" id="UP000284842"/>
    </source>
</evidence>
<dbReference type="InParanoid" id="A0A409YAQ7"/>
<comment type="caution">
    <text evidence="2">The sequence shown here is derived from an EMBL/GenBank/DDBJ whole genome shotgun (WGS) entry which is preliminary data.</text>
</comment>
<feature type="transmembrane region" description="Helical" evidence="1">
    <location>
        <begin position="94"/>
        <end position="116"/>
    </location>
</feature>
<proteinExistence type="predicted"/>
<dbReference type="EMBL" id="NHTK01001335">
    <property type="protein sequence ID" value="PPR00079.1"/>
    <property type="molecule type" value="Genomic_DNA"/>
</dbReference>
<keyword evidence="1" id="KW-0812">Transmembrane</keyword>
<dbReference type="OrthoDB" id="3048770at2759"/>
<protein>
    <submittedName>
        <fullName evidence="2">Uncharacterized protein</fullName>
    </submittedName>
</protein>
<feature type="non-terminal residue" evidence="2">
    <location>
        <position position="1"/>
    </location>
</feature>
<sequence>PDRTLLPSVQGASIPQPLPSASDPPIRCLRTNFLALTNCTVKSCYVSLSILSSNLLLLYFHLPIIMRAACNLYEHPTLSSSEVWAKDALNRSGVTRFFSALGGLTVVATVITAAAAQYSGLFDITSLQRK</sequence>
<keyword evidence="1" id="KW-1133">Transmembrane helix</keyword>
<name>A0A409YAQ7_9AGAR</name>